<dbReference type="Proteomes" id="UP000244162">
    <property type="component" value="Unassembled WGS sequence"/>
</dbReference>
<dbReference type="GO" id="GO:0016757">
    <property type="term" value="F:glycosyltransferase activity"/>
    <property type="evidence" value="ECO:0007669"/>
    <property type="project" value="UniProtKB-KW"/>
</dbReference>
<keyword evidence="1" id="KW-0328">Glycosyltransferase</keyword>
<evidence type="ECO:0000313" key="4">
    <source>
        <dbReference type="EMBL" id="PTQ13184.1"/>
    </source>
</evidence>
<evidence type="ECO:0000313" key="5">
    <source>
        <dbReference type="Proteomes" id="UP000244162"/>
    </source>
</evidence>
<sequence>MRGFVVENLEPLSLARGPRIAGMYALSPYVWKEGDAYSLMLRIVPDEPNPADKIARIHYGRSKDGLHFILDDEPVIAPGPDADDLDGCEDPTVIALPEGYFVYYTGWNETRKEGKLLLAKGPDPKRLAKIGVAIESAPDRRNPKEATVIATPQGDWRMFFEYAAGEASKIGVARAATVDGPWSLAQPLCAARPGRWDGWHISTGPVWQPQHGAPIMFYNGANQNAHWRIGWIMLDASYVQIVERAEEPLIIPPPPEGDATDIAFAASCISEGDLVQLYYSVADKDMLRATLRPIWN</sequence>
<comment type="similarity">
    <text evidence="3">Belongs to the glycosyl hydrolase 130 family.</text>
</comment>
<dbReference type="RefSeq" id="WP_107966418.1">
    <property type="nucleotide sequence ID" value="NZ_NWBU01000004.1"/>
</dbReference>
<dbReference type="PANTHER" id="PTHR34106:SF5">
    <property type="entry name" value="GLYCOSIDASE"/>
    <property type="match status" value="1"/>
</dbReference>
<gene>
    <name evidence="4" type="ORF">CLG96_03400</name>
</gene>
<organism evidence="4 5">
    <name type="scientific">Sphingomonas oleivorans</name>
    <dbReference type="NCBI Taxonomy" id="1735121"/>
    <lineage>
        <taxon>Bacteria</taxon>
        <taxon>Pseudomonadati</taxon>
        <taxon>Pseudomonadota</taxon>
        <taxon>Alphaproteobacteria</taxon>
        <taxon>Sphingomonadales</taxon>
        <taxon>Sphingomonadaceae</taxon>
        <taxon>Sphingomonas</taxon>
    </lineage>
</organism>
<dbReference type="OrthoDB" id="7576715at2"/>
<evidence type="ECO:0000256" key="3">
    <source>
        <dbReference type="ARBA" id="ARBA00024356"/>
    </source>
</evidence>
<comment type="caution">
    <text evidence="4">The sequence shown here is derived from an EMBL/GenBank/DDBJ whole genome shotgun (WGS) entry which is preliminary data.</text>
</comment>
<proteinExistence type="inferred from homology"/>
<evidence type="ECO:0008006" key="6">
    <source>
        <dbReference type="Google" id="ProtNLM"/>
    </source>
</evidence>
<evidence type="ECO:0000256" key="1">
    <source>
        <dbReference type="ARBA" id="ARBA00022676"/>
    </source>
</evidence>
<accession>A0A2T5G209</accession>
<name>A0A2T5G209_9SPHN</name>
<dbReference type="EMBL" id="NWBU01000004">
    <property type="protein sequence ID" value="PTQ13184.1"/>
    <property type="molecule type" value="Genomic_DNA"/>
</dbReference>
<dbReference type="SUPFAM" id="SSF75005">
    <property type="entry name" value="Arabinanase/levansucrase/invertase"/>
    <property type="match status" value="1"/>
</dbReference>
<evidence type="ECO:0000256" key="2">
    <source>
        <dbReference type="ARBA" id="ARBA00022679"/>
    </source>
</evidence>
<keyword evidence="5" id="KW-1185">Reference proteome</keyword>
<dbReference type="Pfam" id="PF04041">
    <property type="entry name" value="Glyco_hydro_130"/>
    <property type="match status" value="1"/>
</dbReference>
<dbReference type="InterPro" id="IPR007184">
    <property type="entry name" value="Mannoside_phosphorylase"/>
</dbReference>
<dbReference type="AlphaFoldDB" id="A0A2T5G209"/>
<keyword evidence="2" id="KW-0808">Transferase</keyword>
<dbReference type="PANTHER" id="PTHR34106">
    <property type="entry name" value="GLYCOSIDASE"/>
    <property type="match status" value="1"/>
</dbReference>
<dbReference type="InterPro" id="IPR023296">
    <property type="entry name" value="Glyco_hydro_beta-prop_sf"/>
</dbReference>
<dbReference type="Gene3D" id="2.115.10.20">
    <property type="entry name" value="Glycosyl hydrolase domain, family 43"/>
    <property type="match status" value="1"/>
</dbReference>
<protein>
    <recommendedName>
        <fullName evidence="6">Glycosidase</fullName>
    </recommendedName>
</protein>
<reference evidence="4 5" key="1">
    <citation type="submission" date="2017-09" db="EMBL/GenBank/DDBJ databases">
        <title>Sphingomonas panjinensis sp.nov., isolated from oil-contaminated soil.</title>
        <authorList>
            <person name="Wang L."/>
            <person name="Chen L."/>
        </authorList>
    </citation>
    <scope>NUCLEOTIDE SEQUENCE [LARGE SCALE GENOMIC DNA]</scope>
    <source>
        <strain evidence="4 5">FW-11</strain>
    </source>
</reference>